<dbReference type="KEGG" id="jre:108982605"/>
<organism evidence="1 2">
    <name type="scientific">Juglans regia</name>
    <name type="common">English walnut</name>
    <dbReference type="NCBI Taxonomy" id="51240"/>
    <lineage>
        <taxon>Eukaryota</taxon>
        <taxon>Viridiplantae</taxon>
        <taxon>Streptophyta</taxon>
        <taxon>Embryophyta</taxon>
        <taxon>Tracheophyta</taxon>
        <taxon>Spermatophyta</taxon>
        <taxon>Magnoliopsida</taxon>
        <taxon>eudicotyledons</taxon>
        <taxon>Gunneridae</taxon>
        <taxon>Pentapetalae</taxon>
        <taxon>rosids</taxon>
        <taxon>fabids</taxon>
        <taxon>Fagales</taxon>
        <taxon>Juglandaceae</taxon>
        <taxon>Juglans</taxon>
    </lineage>
</organism>
<dbReference type="PANTHER" id="PTHR11439:SF455">
    <property type="entry name" value="RLK (RECEPTOR-LIKE PROTEIN KINASE) 8, PUTATIVE-RELATED"/>
    <property type="match status" value="1"/>
</dbReference>
<name>A0A2I4DR11_JUGRE</name>
<dbReference type="InterPro" id="IPR013103">
    <property type="entry name" value="RVT_2"/>
</dbReference>
<keyword evidence="1" id="KW-1185">Reference proteome</keyword>
<dbReference type="STRING" id="51240.A0A2I4DR11"/>
<evidence type="ECO:0000313" key="1">
    <source>
        <dbReference type="Proteomes" id="UP000235220"/>
    </source>
</evidence>
<reference evidence="2" key="1">
    <citation type="submission" date="2025-08" db="UniProtKB">
        <authorList>
            <consortium name="RefSeq"/>
        </authorList>
    </citation>
    <scope>IDENTIFICATION</scope>
    <source>
        <tissue evidence="2">Leaves</tissue>
    </source>
</reference>
<dbReference type="AlphaFoldDB" id="A0A2I4DR11"/>
<evidence type="ECO:0000313" key="2">
    <source>
        <dbReference type="RefSeq" id="XP_018809586.1"/>
    </source>
</evidence>
<dbReference type="SUPFAM" id="SSF56672">
    <property type="entry name" value="DNA/RNA polymerases"/>
    <property type="match status" value="1"/>
</dbReference>
<dbReference type="CDD" id="cd09272">
    <property type="entry name" value="RNase_HI_RT_Ty1"/>
    <property type="match status" value="1"/>
</dbReference>
<dbReference type="Proteomes" id="UP000235220">
    <property type="component" value="Chromosome 4"/>
</dbReference>
<dbReference type="Pfam" id="PF07727">
    <property type="entry name" value="RVT_2"/>
    <property type="match status" value="1"/>
</dbReference>
<dbReference type="RefSeq" id="XP_018809586.1">
    <property type="nucleotide sequence ID" value="XM_018954041.2"/>
</dbReference>
<dbReference type="GeneID" id="108982605"/>
<dbReference type="PANTHER" id="PTHR11439">
    <property type="entry name" value="GAG-POL-RELATED RETROTRANSPOSON"/>
    <property type="match status" value="1"/>
</dbReference>
<sequence length="400" mass="45164">MEQPLGYIDPHFHNHVCQMKKALYGLKQTPLAWFQQFSSFLIQLGFYCSRADTSLFFFHKQSDIIYLLLYVDDIIITGNNSSLLASFTRKLNSEFATKDLGSLSYFLGLEATSTTDGLFISQLKYAWDILMLAQLLDSKPVHTTMVVSQHLSSDGPLFSDPTLYRSLVGALQYWTITRPDIAYAVNSVNQFLHSPTEDHFLAVMHIFRYVKGTLHIGLTFHPSVAPGALVAYSDADWAGCPNTHHSTFGYSIYLGNNLVSWSAKKQPIVSRSSCESEYCALALAAVELLWLTHLLHDLRISLPQQPLLLCDKKSAIFFSSNPISHKQAKHIELDYHFLHELVVAGKLRTQYVPSHLQVSNILTKSVPRPLFQFFHSKLHVCSNPTLNLRGGVEAFHMCIH</sequence>
<protein>
    <submittedName>
        <fullName evidence="2">Uncharacterized mitochondrial protein AtMg00810-like</fullName>
    </submittedName>
</protein>
<accession>A0A2I4DR11</accession>
<dbReference type="Gramene" id="Jr04_08760_p1">
    <property type="protein sequence ID" value="cds.Jr04_08760_p1"/>
    <property type="gene ID" value="Jr04_08760"/>
</dbReference>
<dbReference type="OrthoDB" id="414945at2759"/>
<proteinExistence type="predicted"/>
<gene>
    <name evidence="2" type="primary">LOC108982605</name>
</gene>
<dbReference type="InterPro" id="IPR043502">
    <property type="entry name" value="DNA/RNA_pol_sf"/>
</dbReference>